<dbReference type="RefSeq" id="WP_014895433.1">
    <property type="nucleotide sequence ID" value="NC_018513.1"/>
</dbReference>
<organism evidence="2 3">
    <name type="scientific">Burkholderia cepacia GG4</name>
    <dbReference type="NCBI Taxonomy" id="1009846"/>
    <lineage>
        <taxon>Bacteria</taxon>
        <taxon>Pseudomonadati</taxon>
        <taxon>Pseudomonadota</taxon>
        <taxon>Betaproteobacteria</taxon>
        <taxon>Burkholderiales</taxon>
        <taxon>Burkholderiaceae</taxon>
        <taxon>Burkholderia</taxon>
        <taxon>Burkholderia cepacia complex</taxon>
    </lineage>
</organism>
<accession>A0A9W3JXB5</accession>
<keyword evidence="1" id="KW-0812">Transmembrane</keyword>
<keyword evidence="1" id="KW-1133">Transmembrane helix</keyword>
<evidence type="ECO:0000313" key="3">
    <source>
        <dbReference type="Proteomes" id="UP000032866"/>
    </source>
</evidence>
<evidence type="ECO:0000313" key="2">
    <source>
        <dbReference type="EMBL" id="AFQ46489.1"/>
    </source>
</evidence>
<sequence>MRELTSMELDAVSGGGFFSRIGASVVGGVTGLIEGAWKGGVSGGNAGPGLLGMGSIAAGVGMICGGVLGLVGGVLYGVINDATQTTKWFDKAMESLFDPSSPAPR</sequence>
<protein>
    <recommendedName>
        <fullName evidence="4">Colicin V synthesis protein</fullName>
    </recommendedName>
</protein>
<keyword evidence="1" id="KW-0472">Membrane</keyword>
<dbReference type="AlphaFoldDB" id="A0A9W3JXB5"/>
<gene>
    <name evidence="2" type="ORF">GEM_0028</name>
</gene>
<feature type="transmembrane region" description="Helical" evidence="1">
    <location>
        <begin position="56"/>
        <end position="79"/>
    </location>
</feature>
<dbReference type="KEGG" id="bct:GEM_0028"/>
<evidence type="ECO:0008006" key="4">
    <source>
        <dbReference type="Google" id="ProtNLM"/>
    </source>
</evidence>
<name>A0A9W3JXB5_BURCE</name>
<reference evidence="2 3" key="1">
    <citation type="journal article" date="2012" name="J. Bacteriol.">
        <title>Complete Genome Sequence of Burkholderia sp. Strain GG4, a Betaproteobacterium That Reduces 3-Oxo-N-Acylhomoserine Lactones and Produces Different N-Acylhomoserine Lactones.</title>
        <authorList>
            <person name="Hong K.W."/>
            <person name="Koh C.L."/>
            <person name="Sam C.K."/>
            <person name="Yin W.F."/>
            <person name="Chan K.G."/>
        </authorList>
    </citation>
    <scope>NUCLEOTIDE SEQUENCE [LARGE SCALE GENOMIC DNA]</scope>
    <source>
        <strain evidence="2 3">GG4</strain>
    </source>
</reference>
<proteinExistence type="predicted"/>
<evidence type="ECO:0000256" key="1">
    <source>
        <dbReference type="SAM" id="Phobius"/>
    </source>
</evidence>
<dbReference type="EMBL" id="CP003774">
    <property type="protein sequence ID" value="AFQ46489.1"/>
    <property type="molecule type" value="Genomic_DNA"/>
</dbReference>
<dbReference type="Proteomes" id="UP000032866">
    <property type="component" value="Chromosome 1"/>
</dbReference>